<dbReference type="EMBL" id="CP077093">
    <property type="protein sequence ID" value="QXI26256.1"/>
    <property type="molecule type" value="Genomic_DNA"/>
</dbReference>
<sequence length="217" mass="24952">MEKLLDVLRPLFPFVRNPYAPHSFLRLDALLKQFTIVCTGELKLPINGPGVGYRQVKAEYILGYSGSIEDAIRLCTSKFFDLYAYPQIQPGALFEPHRVEVYYTAAKAYRASTQAMGLGTACLLQGVVEESEIVWRRPAEVTHELSEVELWLRMFQRKITAETCTHETDIADVVYREAQELKRFFELLKWRNPVLKALDETDVLCIPEQYPHYSGSQ</sequence>
<reference evidence="1 2" key="1">
    <citation type="journal article" date="2020" name="Microorganisms">
        <title>Reliable Identification of Environmental Pseudomonas Isolates Using the rpoD Gene.</title>
        <authorList>
            <consortium name="The Broad Institute Genome Sequencing Platform"/>
            <person name="Girard L."/>
            <person name="Lood C."/>
            <person name="Rokni-Zadeh H."/>
            <person name="van Noort V."/>
            <person name="Lavigne R."/>
            <person name="De Mot R."/>
        </authorList>
    </citation>
    <scope>NUCLEOTIDE SEQUENCE [LARGE SCALE GENOMIC DNA]</scope>
    <source>
        <strain evidence="1 2">RW8P3</strain>
    </source>
</reference>
<dbReference type="Proteomes" id="UP000634530">
    <property type="component" value="Chromosome"/>
</dbReference>
<dbReference type="AlphaFoldDB" id="A0A9E6PGS6"/>
<dbReference type="RefSeq" id="WP_186689321.1">
    <property type="nucleotide sequence ID" value="NZ_CP077093.1"/>
</dbReference>
<reference evidence="1 2" key="2">
    <citation type="journal article" date="2021" name="Microorganisms">
        <title>The Ever-Expanding Pseudomonas Genus: Description of 43 New Species and Partition of the Pseudomonas putida Group.</title>
        <authorList>
            <person name="Girard L."/>
            <person name="Lood C."/>
            <person name="Hofte M."/>
            <person name="Vandamme P."/>
            <person name="Rokni-Zadeh H."/>
            <person name="van Noort V."/>
            <person name="Lavigne R."/>
            <person name="De Mot R."/>
        </authorList>
    </citation>
    <scope>NUCLEOTIDE SEQUENCE [LARGE SCALE GENOMIC DNA]</scope>
    <source>
        <strain evidence="1 2">RW8P3</strain>
    </source>
</reference>
<protein>
    <submittedName>
        <fullName evidence="1">Uncharacterized protein</fullName>
    </submittedName>
</protein>
<evidence type="ECO:0000313" key="1">
    <source>
        <dbReference type="EMBL" id="QXI26256.1"/>
    </source>
</evidence>
<accession>A0A9E6PGS6</accession>
<proteinExistence type="predicted"/>
<evidence type="ECO:0000313" key="2">
    <source>
        <dbReference type="Proteomes" id="UP000634530"/>
    </source>
</evidence>
<keyword evidence="2" id="KW-1185">Reference proteome</keyword>
<gene>
    <name evidence="1" type="ORF">HU752_020115</name>
</gene>
<organism evidence="1 2">
    <name type="scientific">Pseudomonas vanderleydeniana</name>
    <dbReference type="NCBI Taxonomy" id="2745495"/>
    <lineage>
        <taxon>Bacteria</taxon>
        <taxon>Pseudomonadati</taxon>
        <taxon>Pseudomonadota</taxon>
        <taxon>Gammaproteobacteria</taxon>
        <taxon>Pseudomonadales</taxon>
        <taxon>Pseudomonadaceae</taxon>
        <taxon>Pseudomonas</taxon>
    </lineage>
</organism>
<name>A0A9E6PGS6_9PSED</name>
<dbReference type="KEGG" id="pvw:HU752_020115"/>